<dbReference type="PANTHER" id="PTHR43108">
    <property type="entry name" value="N-ACETYLGLUCOSAMINE-6-SULFATASE FAMILY MEMBER"/>
    <property type="match status" value="1"/>
</dbReference>
<keyword evidence="4" id="KW-0325">Glycoprotein</keyword>
<dbReference type="InterPro" id="IPR000917">
    <property type="entry name" value="Sulfatase_N"/>
</dbReference>
<dbReference type="CDD" id="cd16147">
    <property type="entry name" value="G6S"/>
    <property type="match status" value="1"/>
</dbReference>
<dbReference type="EMBL" id="JAXOJX010000023">
    <property type="protein sequence ID" value="MDZ5457913.1"/>
    <property type="molecule type" value="Genomic_DNA"/>
</dbReference>
<protein>
    <submittedName>
        <fullName evidence="7">Sulfatase</fullName>
    </submittedName>
</protein>
<evidence type="ECO:0000256" key="3">
    <source>
        <dbReference type="ARBA" id="ARBA00022801"/>
    </source>
</evidence>
<evidence type="ECO:0000313" key="8">
    <source>
        <dbReference type="Proteomes" id="UP001293718"/>
    </source>
</evidence>
<keyword evidence="3" id="KW-0378">Hydrolase</keyword>
<dbReference type="Gene3D" id="3.40.720.10">
    <property type="entry name" value="Alkaline Phosphatase, subunit A"/>
    <property type="match status" value="1"/>
</dbReference>
<evidence type="ECO:0000256" key="2">
    <source>
        <dbReference type="ARBA" id="ARBA00022729"/>
    </source>
</evidence>
<dbReference type="InterPro" id="IPR017850">
    <property type="entry name" value="Alkaline_phosphatase_core_sf"/>
</dbReference>
<dbReference type="InterPro" id="IPR024607">
    <property type="entry name" value="Sulfatase_CS"/>
</dbReference>
<keyword evidence="8" id="KW-1185">Reference proteome</keyword>
<dbReference type="Pfam" id="PF00884">
    <property type="entry name" value="Sulfatase"/>
    <property type="match status" value="1"/>
</dbReference>
<gene>
    <name evidence="7" type="ORF">SM757_15145</name>
</gene>
<dbReference type="InterPro" id="IPR012251">
    <property type="entry name" value="GlcNAc_6-SO4ase"/>
</dbReference>
<comment type="similarity">
    <text evidence="1">Belongs to the sulfatase family.</text>
</comment>
<evidence type="ECO:0000256" key="1">
    <source>
        <dbReference type="ARBA" id="ARBA00008779"/>
    </source>
</evidence>
<accession>A0ABU5IG34</accession>
<evidence type="ECO:0000313" key="7">
    <source>
        <dbReference type="EMBL" id="MDZ5457913.1"/>
    </source>
</evidence>
<organism evidence="7 8">
    <name type="scientific">Azohydromonas lata</name>
    <dbReference type="NCBI Taxonomy" id="45677"/>
    <lineage>
        <taxon>Bacteria</taxon>
        <taxon>Pseudomonadati</taxon>
        <taxon>Pseudomonadota</taxon>
        <taxon>Betaproteobacteria</taxon>
        <taxon>Burkholderiales</taxon>
        <taxon>Sphaerotilaceae</taxon>
        <taxon>Azohydromonas</taxon>
    </lineage>
</organism>
<evidence type="ECO:0000256" key="4">
    <source>
        <dbReference type="ARBA" id="ARBA00023180"/>
    </source>
</evidence>
<dbReference type="RefSeq" id="WP_322466094.1">
    <property type="nucleotide sequence ID" value="NZ_JAXOJX010000023.1"/>
</dbReference>
<proteinExistence type="inferred from homology"/>
<dbReference type="PANTHER" id="PTHR43108:SF8">
    <property type="entry name" value="SD21168P"/>
    <property type="match status" value="1"/>
</dbReference>
<evidence type="ECO:0000256" key="5">
    <source>
        <dbReference type="SAM" id="SignalP"/>
    </source>
</evidence>
<reference evidence="7 8" key="1">
    <citation type="submission" date="2023-11" db="EMBL/GenBank/DDBJ databases">
        <title>Draft genome of Azohydromonas lata strain H1 (DSM1123), a polyhydroxyalkanoate producer.</title>
        <authorList>
            <person name="Traversa D."/>
            <person name="D'Addabbo P."/>
            <person name="Pazzani C."/>
            <person name="Manzari C."/>
            <person name="Chiara M."/>
            <person name="Scrascia M."/>
        </authorList>
    </citation>
    <scope>NUCLEOTIDE SEQUENCE [LARGE SCALE GENOMIC DNA]</scope>
    <source>
        <strain evidence="7 8">H1</strain>
    </source>
</reference>
<name>A0ABU5IG34_9BURK</name>
<dbReference type="PIRSF" id="PIRSF036666">
    <property type="entry name" value="G6S"/>
    <property type="match status" value="1"/>
</dbReference>
<dbReference type="Proteomes" id="UP001293718">
    <property type="component" value="Unassembled WGS sequence"/>
</dbReference>
<sequence length="520" mass="57156">MNLSRVSWRLLVPAAAALAALSMPAAAQKPNILYILVDDMEHELYQYMPKTKRLIEDQGVLFDQNFTSLSLCCPSRTTTLRGQYSHNTGIFTNVWPTGGFAKFHADGLENSTIATWLQRGGYRTGIIGKYLNGYPNSDVGPLYIPPGWNYWWVPNGGTPYAQYNYSVNFNGRTVSYGNTAPDHFNDVATAQAVSFLRESANDPAKKPFFLFFTPTLPHAPATPPKRYKNMLLDVKLPRKPSFNEADISDKPRWLRKLPLLTEDEIARMQTLYVKRRQSMLALDDMVETLVNELQASGQLANTYVFFSSDNGWHQGEHRLPAGKSRLYEEDIRVPLSVRGPGIPAGRVVRKLSANVDLAPTFAALGGVAAPDFVDGRSLVPLFKGPNPATWRQALLLESHTGLAGEASELASAGATTEPGLLEPDDMNANSAALAPAPAHVYRGLRTAFGSTFALFDIGDAEYYDLYLDPYQMQNRYSTMNAELRTALTNQLTAMRNASGAALRAAEEVPAGRRPAAAGAK</sequence>
<feature type="domain" description="Sulfatase N-terminal" evidence="6">
    <location>
        <begin position="30"/>
        <end position="367"/>
    </location>
</feature>
<keyword evidence="2 5" id="KW-0732">Signal</keyword>
<feature type="chain" id="PRO_5046984098" evidence="5">
    <location>
        <begin position="28"/>
        <end position="520"/>
    </location>
</feature>
<dbReference type="SUPFAM" id="SSF53649">
    <property type="entry name" value="Alkaline phosphatase-like"/>
    <property type="match status" value="1"/>
</dbReference>
<dbReference type="PROSITE" id="PS00149">
    <property type="entry name" value="SULFATASE_2"/>
    <property type="match status" value="1"/>
</dbReference>
<feature type="signal peptide" evidence="5">
    <location>
        <begin position="1"/>
        <end position="27"/>
    </location>
</feature>
<evidence type="ECO:0000259" key="6">
    <source>
        <dbReference type="Pfam" id="PF00884"/>
    </source>
</evidence>
<comment type="caution">
    <text evidence="7">The sequence shown here is derived from an EMBL/GenBank/DDBJ whole genome shotgun (WGS) entry which is preliminary data.</text>
</comment>